<dbReference type="EnsemblMetazoa" id="CLYHEMT019915.1">
    <property type="protein sequence ID" value="CLYHEMP019915.1"/>
    <property type="gene ID" value="CLYHEMG019915"/>
</dbReference>
<evidence type="ECO:0000256" key="5">
    <source>
        <dbReference type="SAM" id="Phobius"/>
    </source>
</evidence>
<dbReference type="AlphaFoldDB" id="A0A7M5X9Q9"/>
<feature type="transmembrane region" description="Helical" evidence="5">
    <location>
        <begin position="128"/>
        <end position="148"/>
    </location>
</feature>
<accession>A0A7M5X9Q9</accession>
<keyword evidence="3 5" id="KW-1133">Transmembrane helix</keyword>
<evidence type="ECO:0000256" key="3">
    <source>
        <dbReference type="ARBA" id="ARBA00022989"/>
    </source>
</evidence>
<reference evidence="6" key="1">
    <citation type="submission" date="2021-01" db="UniProtKB">
        <authorList>
            <consortium name="EnsemblMetazoa"/>
        </authorList>
    </citation>
    <scope>IDENTIFICATION</scope>
</reference>
<keyword evidence="2 5" id="KW-0812">Transmembrane</keyword>
<evidence type="ECO:0000256" key="4">
    <source>
        <dbReference type="ARBA" id="ARBA00023136"/>
    </source>
</evidence>
<keyword evidence="4 5" id="KW-0472">Membrane</keyword>
<dbReference type="Pfam" id="PF00822">
    <property type="entry name" value="PMP22_Claudin"/>
    <property type="match status" value="1"/>
</dbReference>
<dbReference type="Proteomes" id="UP000594262">
    <property type="component" value="Unplaced"/>
</dbReference>
<comment type="subcellular location">
    <subcellularLocation>
        <location evidence="1">Membrane</location>
        <topology evidence="1">Multi-pass membrane protein</topology>
    </subcellularLocation>
</comment>
<dbReference type="InterPro" id="IPR004031">
    <property type="entry name" value="PMP22/EMP/MP20/Claudin"/>
</dbReference>
<feature type="transmembrane region" description="Helical" evidence="5">
    <location>
        <begin position="160"/>
        <end position="185"/>
    </location>
</feature>
<dbReference type="Gene3D" id="1.20.140.150">
    <property type="match status" value="1"/>
</dbReference>
<name>A0A7M5X9Q9_9CNID</name>
<evidence type="ECO:0000256" key="2">
    <source>
        <dbReference type="ARBA" id="ARBA00022692"/>
    </source>
</evidence>
<evidence type="ECO:0000313" key="6">
    <source>
        <dbReference type="EnsemblMetazoa" id="CLYHEMP019915.1"/>
    </source>
</evidence>
<keyword evidence="7" id="KW-1185">Reference proteome</keyword>
<evidence type="ECO:0000313" key="7">
    <source>
        <dbReference type="Proteomes" id="UP000594262"/>
    </source>
</evidence>
<feature type="transmembrane region" description="Helical" evidence="5">
    <location>
        <begin position="21"/>
        <end position="42"/>
    </location>
</feature>
<protein>
    <submittedName>
        <fullName evidence="6">Uncharacterized protein</fullName>
    </submittedName>
</protein>
<proteinExistence type="predicted"/>
<dbReference type="GO" id="GO:0016020">
    <property type="term" value="C:membrane"/>
    <property type="evidence" value="ECO:0007669"/>
    <property type="project" value="UniProtKB-SubCell"/>
</dbReference>
<evidence type="ECO:0000256" key="1">
    <source>
        <dbReference type="ARBA" id="ARBA00004141"/>
    </source>
</evidence>
<organism evidence="6 7">
    <name type="scientific">Clytia hemisphaerica</name>
    <dbReference type="NCBI Taxonomy" id="252671"/>
    <lineage>
        <taxon>Eukaryota</taxon>
        <taxon>Metazoa</taxon>
        <taxon>Cnidaria</taxon>
        <taxon>Hydrozoa</taxon>
        <taxon>Hydroidolina</taxon>
        <taxon>Leptothecata</taxon>
        <taxon>Obeliida</taxon>
        <taxon>Clytiidae</taxon>
        <taxon>Clytia</taxon>
    </lineage>
</organism>
<sequence length="214" mass="24262">RNILFKQNRKMFKKESKRFSIFILIAGAIALQLTAIQTEWWWQQASPVRSVAEIKSSKIFFWKGLRKACLSIPPATEEICKPLKDYGMDGDSITAVRWLMYISIGIACLELVSMVIIYLVTRRLFMDLVAISSLLAALVATAGLGLYTKENPTLFSFFDLYGYSYICGWLGVCCHVLASYASLLLRLDHNGVSFLGEKEMVRHDRKKSTAVELE</sequence>
<feature type="transmembrane region" description="Helical" evidence="5">
    <location>
        <begin position="98"/>
        <end position="121"/>
    </location>
</feature>